<dbReference type="SMART" id="SM00332">
    <property type="entry name" value="PP2Cc"/>
    <property type="match status" value="1"/>
</dbReference>
<evidence type="ECO:0000259" key="1">
    <source>
        <dbReference type="PROSITE" id="PS51746"/>
    </source>
</evidence>
<feature type="domain" description="PPM-type phosphatase" evidence="1">
    <location>
        <begin position="144"/>
        <end position="499"/>
    </location>
</feature>
<dbReference type="GO" id="GO:0004722">
    <property type="term" value="F:protein serine/threonine phosphatase activity"/>
    <property type="evidence" value="ECO:0007669"/>
    <property type="project" value="InterPro"/>
</dbReference>
<dbReference type="InterPro" id="IPR036457">
    <property type="entry name" value="PPM-type-like_dom_sf"/>
</dbReference>
<dbReference type="OMA" id="CNSHKGI"/>
<keyword evidence="3" id="KW-1185">Reference proteome</keyword>
<dbReference type="EnsemblPlants" id="Kaladp0039s0310.1.v1.1">
    <property type="protein sequence ID" value="Kaladp0039s0310.1.v1.1"/>
    <property type="gene ID" value="Kaladp0039s0310.v1.1"/>
</dbReference>
<dbReference type="AlphaFoldDB" id="A0A7N0TKR9"/>
<sequence length="548" mass="59465">MPKQVKEDDMSNDSDGEIKVSFGYQCHADGATSFIAPNKCRTHSGTKIPRASSFSCLSGAAISANATLANTNMCNGLIGAEILPTLDSPNSFRRVPSSPRLDILSSSFQGGMSYLSCGLSSAGNTPDNDSFLKSMSPPSASEGFLNSMEVQVAGGAAGEDRVQAVCSEENGWLFCAVYDGFNGRDAADYLAGTLYDTILSYLNLLDWESDEELGLATEYDGFLSDGQFRNACSKSDKGSLVGMEVSETSESFSYRVLDCLQRALIQAECDFLRMVEQEMEDRLDLVSIGSCVLLVLLHGRNLYTLNLGDSRAVLATYDEGCETNVGGRIRAFQLTESHTVDNEIERNLLLKDHPDDPAVIIGGKVKGRLKVTRAFGAGYLKKNKLNDALIGILRIQNLISPPYVSTQPSLNVHRVAKSDQFVIVGSDGLFEFFSNEEAVALVHAYIAGNPLGDPAKFLLEKVVKKAAKKAGFSMEELMGVPDGARRKYHDDVTVIVIILGTNQRTSKASTWMVEKYVPCCLLVAFRCRNRTCGLQLKSTCMFLGSSSL</sequence>
<name>A0A7N0TKR9_KALFE</name>
<proteinExistence type="predicted"/>
<dbReference type="Pfam" id="PF00481">
    <property type="entry name" value="PP2C"/>
    <property type="match status" value="1"/>
</dbReference>
<reference evidence="2" key="1">
    <citation type="submission" date="2021-01" db="UniProtKB">
        <authorList>
            <consortium name="EnsemblPlants"/>
        </authorList>
    </citation>
    <scope>IDENTIFICATION</scope>
</reference>
<organism evidence="2 3">
    <name type="scientific">Kalanchoe fedtschenkoi</name>
    <name type="common">Lavender scallops</name>
    <name type="synonym">South American air plant</name>
    <dbReference type="NCBI Taxonomy" id="63787"/>
    <lineage>
        <taxon>Eukaryota</taxon>
        <taxon>Viridiplantae</taxon>
        <taxon>Streptophyta</taxon>
        <taxon>Embryophyta</taxon>
        <taxon>Tracheophyta</taxon>
        <taxon>Spermatophyta</taxon>
        <taxon>Magnoliopsida</taxon>
        <taxon>eudicotyledons</taxon>
        <taxon>Gunneridae</taxon>
        <taxon>Pentapetalae</taxon>
        <taxon>Saxifragales</taxon>
        <taxon>Crassulaceae</taxon>
        <taxon>Kalanchoe</taxon>
    </lineage>
</organism>
<dbReference type="Proteomes" id="UP000594263">
    <property type="component" value="Unplaced"/>
</dbReference>
<dbReference type="InterPro" id="IPR001932">
    <property type="entry name" value="PPM-type_phosphatase-like_dom"/>
</dbReference>
<evidence type="ECO:0000313" key="3">
    <source>
        <dbReference type="Proteomes" id="UP000594263"/>
    </source>
</evidence>
<dbReference type="PANTHER" id="PTHR13832">
    <property type="entry name" value="PROTEIN PHOSPHATASE 2C"/>
    <property type="match status" value="1"/>
</dbReference>
<accession>A0A7N0TKR9</accession>
<dbReference type="PROSITE" id="PS51746">
    <property type="entry name" value="PPM_2"/>
    <property type="match status" value="1"/>
</dbReference>
<dbReference type="CDD" id="cd00143">
    <property type="entry name" value="PP2Cc"/>
    <property type="match status" value="1"/>
</dbReference>
<dbReference type="PANTHER" id="PTHR13832:SF550">
    <property type="entry name" value="PROTEIN PHOSPHATASE 2C 40-RELATED"/>
    <property type="match status" value="1"/>
</dbReference>
<dbReference type="Gene3D" id="3.60.40.10">
    <property type="entry name" value="PPM-type phosphatase domain"/>
    <property type="match status" value="1"/>
</dbReference>
<dbReference type="InterPro" id="IPR015655">
    <property type="entry name" value="PP2C"/>
</dbReference>
<dbReference type="Gramene" id="Kaladp0039s0310.1.v1.1">
    <property type="protein sequence ID" value="Kaladp0039s0310.1.v1.1"/>
    <property type="gene ID" value="Kaladp0039s0310.v1.1"/>
</dbReference>
<protein>
    <recommendedName>
        <fullName evidence="1">PPM-type phosphatase domain-containing protein</fullName>
    </recommendedName>
</protein>
<dbReference type="SUPFAM" id="SSF81606">
    <property type="entry name" value="PP2C-like"/>
    <property type="match status" value="1"/>
</dbReference>
<evidence type="ECO:0000313" key="2">
    <source>
        <dbReference type="EnsemblPlants" id="Kaladp0039s0310.1.v1.1"/>
    </source>
</evidence>